<keyword evidence="1" id="KW-0805">Transcription regulation</keyword>
<accession>A0A0J7XIT9</accession>
<dbReference type="SUPFAM" id="SSF46689">
    <property type="entry name" value="Homeodomain-like"/>
    <property type="match status" value="2"/>
</dbReference>
<keyword evidence="2" id="KW-0804">Transcription</keyword>
<dbReference type="InterPro" id="IPR009057">
    <property type="entry name" value="Homeodomain-like_sf"/>
</dbReference>
<dbReference type="PATRIC" id="fig|1114963.3.peg.4282"/>
<protein>
    <submittedName>
        <fullName evidence="4">AraC family transcriptional regulator</fullName>
    </submittedName>
</protein>
<dbReference type="InterPro" id="IPR029062">
    <property type="entry name" value="Class_I_gatase-like"/>
</dbReference>
<dbReference type="AlphaFoldDB" id="A0A0J7XIT9"/>
<dbReference type="PROSITE" id="PS01124">
    <property type="entry name" value="HTH_ARAC_FAMILY_2"/>
    <property type="match status" value="1"/>
</dbReference>
<evidence type="ECO:0000256" key="2">
    <source>
        <dbReference type="ARBA" id="ARBA00023163"/>
    </source>
</evidence>
<reference evidence="4 5" key="1">
    <citation type="journal article" date="2015" name="G3 (Bethesda)">
        <title>Insights into Ongoing Evolution of the Hexachlorocyclohexane Catabolic Pathway from Comparative Genomics of Ten Sphingomonadaceae Strains.</title>
        <authorList>
            <person name="Pearce S.L."/>
            <person name="Oakeshott J.G."/>
            <person name="Pandey G."/>
        </authorList>
    </citation>
    <scope>NUCLEOTIDE SEQUENCE [LARGE SCALE GENOMIC DNA]</scope>
    <source>
        <strain evidence="4 5">LL02</strain>
    </source>
</reference>
<evidence type="ECO:0000313" key="5">
    <source>
        <dbReference type="Proteomes" id="UP000052268"/>
    </source>
</evidence>
<dbReference type="Gene3D" id="3.40.50.880">
    <property type="match status" value="1"/>
</dbReference>
<dbReference type="GO" id="GO:0043565">
    <property type="term" value="F:sequence-specific DNA binding"/>
    <property type="evidence" value="ECO:0007669"/>
    <property type="project" value="InterPro"/>
</dbReference>
<keyword evidence="5" id="KW-1185">Reference proteome</keyword>
<gene>
    <name evidence="4" type="ORF">V474_03285</name>
</gene>
<organism evidence="4 5">
    <name type="scientific">Novosphingobium barchaimii LL02</name>
    <dbReference type="NCBI Taxonomy" id="1114963"/>
    <lineage>
        <taxon>Bacteria</taxon>
        <taxon>Pseudomonadati</taxon>
        <taxon>Pseudomonadota</taxon>
        <taxon>Alphaproteobacteria</taxon>
        <taxon>Sphingomonadales</taxon>
        <taxon>Sphingomonadaceae</taxon>
        <taxon>Novosphingobium</taxon>
    </lineage>
</organism>
<dbReference type="Pfam" id="PF01965">
    <property type="entry name" value="DJ-1_PfpI"/>
    <property type="match status" value="1"/>
</dbReference>
<sequence length="314" mass="34440">MIRQVALVLFPGFHLLDAAGPIAVFDLIRRSEPHAYDIRLLSVTGGAIRSTAGITFETAPLATGPFDTIMVAGGEIADDYHTTGLLVEWLQREAPGARRTTSVSTGAFLLAEAGLLHGRRATTHWGATQLFARRFPTVSLDADRIFIRDDSIWTSAGATAGIDLTLALVEDDLGAEAARRIAQLLVVDHRRPGGQSQHSALLELAGMNGRFSDLMCWVRDHLAEPMSVEQLAEQAAMSPRHFARTFTREVGITPAKAVEKLRVEEARTRIEDARLSVDAVARDCGFGDPERMRRAFLRHFGLPPQMFRRPGPAR</sequence>
<dbReference type="Proteomes" id="UP000052268">
    <property type="component" value="Unassembled WGS sequence"/>
</dbReference>
<evidence type="ECO:0000313" key="4">
    <source>
        <dbReference type="EMBL" id="KMS51667.1"/>
    </source>
</evidence>
<dbReference type="SUPFAM" id="SSF52317">
    <property type="entry name" value="Class I glutamine amidotransferase-like"/>
    <property type="match status" value="1"/>
</dbReference>
<feature type="domain" description="HTH araC/xylS-type" evidence="3">
    <location>
        <begin position="212"/>
        <end position="310"/>
    </location>
</feature>
<dbReference type="SMART" id="SM00342">
    <property type="entry name" value="HTH_ARAC"/>
    <property type="match status" value="1"/>
</dbReference>
<evidence type="ECO:0000259" key="3">
    <source>
        <dbReference type="PROSITE" id="PS01124"/>
    </source>
</evidence>
<dbReference type="PANTHER" id="PTHR43130">
    <property type="entry name" value="ARAC-FAMILY TRANSCRIPTIONAL REGULATOR"/>
    <property type="match status" value="1"/>
</dbReference>
<dbReference type="InterPro" id="IPR002818">
    <property type="entry name" value="DJ-1/PfpI"/>
</dbReference>
<dbReference type="Pfam" id="PF12833">
    <property type="entry name" value="HTH_18"/>
    <property type="match status" value="1"/>
</dbReference>
<dbReference type="InterPro" id="IPR052158">
    <property type="entry name" value="INH-QAR"/>
</dbReference>
<dbReference type="EMBL" id="JACU01000011">
    <property type="protein sequence ID" value="KMS51667.1"/>
    <property type="molecule type" value="Genomic_DNA"/>
</dbReference>
<dbReference type="PANTHER" id="PTHR43130:SF3">
    <property type="entry name" value="HTH-TYPE TRANSCRIPTIONAL REGULATOR RV1931C"/>
    <property type="match status" value="1"/>
</dbReference>
<dbReference type="CDD" id="cd03137">
    <property type="entry name" value="GATase1_AraC_1"/>
    <property type="match status" value="1"/>
</dbReference>
<name>A0A0J7XIT9_9SPHN</name>
<comment type="caution">
    <text evidence="4">The sequence shown here is derived from an EMBL/GenBank/DDBJ whole genome shotgun (WGS) entry which is preliminary data.</text>
</comment>
<dbReference type="InterPro" id="IPR018060">
    <property type="entry name" value="HTH_AraC"/>
</dbReference>
<evidence type="ECO:0000256" key="1">
    <source>
        <dbReference type="ARBA" id="ARBA00023015"/>
    </source>
</evidence>
<dbReference type="GO" id="GO:0003700">
    <property type="term" value="F:DNA-binding transcription factor activity"/>
    <property type="evidence" value="ECO:0007669"/>
    <property type="project" value="InterPro"/>
</dbReference>
<proteinExistence type="predicted"/>
<dbReference type="Gene3D" id="1.10.10.60">
    <property type="entry name" value="Homeodomain-like"/>
    <property type="match status" value="1"/>
</dbReference>
<dbReference type="OrthoDB" id="186587at2"/>
<dbReference type="RefSeq" id="WP_059153233.1">
    <property type="nucleotide sequence ID" value="NZ_KQ130457.1"/>
</dbReference>